<comment type="subcellular location">
    <subcellularLocation>
        <location evidence="1 7">Cell outer membrane</location>
        <topology evidence="1 7">Multi-pass membrane protein</topology>
    </subcellularLocation>
</comment>
<organism evidence="10 11">
    <name type="scientific">Chitinophaga rupis</name>
    <dbReference type="NCBI Taxonomy" id="573321"/>
    <lineage>
        <taxon>Bacteria</taxon>
        <taxon>Pseudomonadati</taxon>
        <taxon>Bacteroidota</taxon>
        <taxon>Chitinophagia</taxon>
        <taxon>Chitinophagales</taxon>
        <taxon>Chitinophagaceae</taxon>
        <taxon>Chitinophaga</taxon>
    </lineage>
</organism>
<evidence type="ECO:0000313" key="11">
    <source>
        <dbReference type="Proteomes" id="UP000198984"/>
    </source>
</evidence>
<feature type="domain" description="TonB-dependent receptor plug" evidence="9">
    <location>
        <begin position="238"/>
        <end position="352"/>
    </location>
</feature>
<dbReference type="Proteomes" id="UP000198984">
    <property type="component" value="Unassembled WGS sequence"/>
</dbReference>
<keyword evidence="4 7" id="KW-0812">Transmembrane</keyword>
<evidence type="ECO:0000256" key="8">
    <source>
        <dbReference type="SAM" id="Phobius"/>
    </source>
</evidence>
<dbReference type="Pfam" id="PF07715">
    <property type="entry name" value="Plug"/>
    <property type="match status" value="1"/>
</dbReference>
<name>A0A1H8IM28_9BACT</name>
<dbReference type="InterPro" id="IPR023996">
    <property type="entry name" value="TonB-dep_OMP_SusC/RagA"/>
</dbReference>
<dbReference type="InterPro" id="IPR036942">
    <property type="entry name" value="Beta-barrel_TonB_sf"/>
</dbReference>
<evidence type="ECO:0000256" key="3">
    <source>
        <dbReference type="ARBA" id="ARBA00022452"/>
    </source>
</evidence>
<sequence>MKSGDYYSSRVIHVPQHRPWKAKILLVMRITVIQLALAGMFACTVYASKISAQDVLNKRVTLTVQPTQISGIIELLQQQTGIRFLYSPEVIRTDRKLSFSVNNEKLGVLLDKVLKPMDIGYKVMDERILLYALDKDKLIAVAAFQEKVITGTVRDELGHPIPGVTLVIKGSTNGTVTDPEGTFKLRITGNNPMLLVSFIGYETQELSVEGKTAVDIQLRPASQSLQDVVVVGYGKQERRNVTGAVSTVRAESIKDLPVTSVDQKLTGQVAGVQVMQVTGTPGGSPVVRIRGAGSIGAGDDPLYVIDGFPITTNYNKYSNPLSLFSPNDIESITVLKDASAAAIYGSRGANGVILITTKKAKPGTSRLEVDLYTGIQQEYKRNRVKMMTAQEYAQWRTEHRQDMAAFTGQPFDPASVPKEYRNPDSLGAGTNWYDAMTHAAPIQSYNVTWSKGSEDIRVLLSGGYFNQQGIVRNTAFQRYTFRANIEGNVRKNVTIGLNFSPTYNIRNLQETEGHFNTAILTQGLLNSPLPPVKQPDGSFTPVIGSTDAFSNANPVNVLENTTNKVNSVRALTNVYVNWEIIPGLNFKTTLNVDYSNDKQNIYVPSFVGSFRSPPPQPASGQYNTGSVLSLLNENTLTYDKQWKQHSFSLLAGYTAQQERGEFGNFTGTQYPDDNVRTLNAAAVITGQTSVQEWRQLSYLGRINYGFKDRYLASVVFRRDGSSRFGENNRWGNFPSASLGWRVSEEPFFPKTRFIDDLKLRASHGLAGNNNIGNYTYLPGVVIDNNGNFLNNTNYVLGGGLASGVRVNALANPDLGWESSRQTDVGLDLSLLKGRIYFIGEYYVRDTKNMLQTIDVPSVSGFESGIANIGEVRNHGWEFSVSTRNFINAFRWSTDFNVAFNRNRIQNLGNKSRIISGSESTNISLIGQPMGMFYGYIFEGIFQSQEEVDKSPHQTGQVPGTVKYKDVNGDGNITSADKTIMGSPYPDFTWGLTNKFNYGNFDLSILINGSQGIKVLDLYKRFTTNLDGVFNVEEDVKNRWRSPQQPGNGQLPTTVASTPLAREINSLWVKDASYVALRNITLGYSFKIKAANNVRVYFSAQNAWIFSSYRGNPEVNVNGSNSLAPGVNYTGYPVPATFTLGANLKL</sequence>
<comment type="similarity">
    <text evidence="7">Belongs to the TonB-dependent receptor family.</text>
</comment>
<keyword evidence="3 7" id="KW-1134">Transmembrane beta strand</keyword>
<dbReference type="STRING" id="573321.SAMN04488505_11210"/>
<accession>A0A1H8IM28</accession>
<evidence type="ECO:0000256" key="6">
    <source>
        <dbReference type="ARBA" id="ARBA00023237"/>
    </source>
</evidence>
<dbReference type="InterPro" id="IPR037066">
    <property type="entry name" value="Plug_dom_sf"/>
</dbReference>
<keyword evidence="5 7" id="KW-0472">Membrane</keyword>
<gene>
    <name evidence="10" type="ORF">SAMN04488505_11210</name>
</gene>
<evidence type="ECO:0000256" key="2">
    <source>
        <dbReference type="ARBA" id="ARBA00022448"/>
    </source>
</evidence>
<dbReference type="Pfam" id="PF13715">
    <property type="entry name" value="CarbopepD_reg_2"/>
    <property type="match status" value="1"/>
</dbReference>
<keyword evidence="2 7" id="KW-0813">Transport</keyword>
<evidence type="ECO:0000259" key="9">
    <source>
        <dbReference type="Pfam" id="PF07715"/>
    </source>
</evidence>
<evidence type="ECO:0000313" key="10">
    <source>
        <dbReference type="EMBL" id="SEN69429.1"/>
    </source>
</evidence>
<dbReference type="EMBL" id="FOBB01000012">
    <property type="protein sequence ID" value="SEN69429.1"/>
    <property type="molecule type" value="Genomic_DNA"/>
</dbReference>
<evidence type="ECO:0000256" key="4">
    <source>
        <dbReference type="ARBA" id="ARBA00022692"/>
    </source>
</evidence>
<evidence type="ECO:0000256" key="5">
    <source>
        <dbReference type="ARBA" id="ARBA00023136"/>
    </source>
</evidence>
<evidence type="ECO:0000256" key="1">
    <source>
        <dbReference type="ARBA" id="ARBA00004571"/>
    </source>
</evidence>
<feature type="transmembrane region" description="Helical" evidence="8">
    <location>
        <begin position="26"/>
        <end position="47"/>
    </location>
</feature>
<keyword evidence="8" id="KW-1133">Transmembrane helix</keyword>
<dbReference type="InterPro" id="IPR012910">
    <property type="entry name" value="Plug_dom"/>
</dbReference>
<dbReference type="PROSITE" id="PS52016">
    <property type="entry name" value="TONB_DEPENDENT_REC_3"/>
    <property type="match status" value="1"/>
</dbReference>
<dbReference type="InterPro" id="IPR023997">
    <property type="entry name" value="TonB-dep_OMP_SusC/RagA_CS"/>
</dbReference>
<protein>
    <submittedName>
        <fullName evidence="10">TonB-linked outer membrane protein, SusC/RagA family</fullName>
    </submittedName>
</protein>
<evidence type="ECO:0000256" key="7">
    <source>
        <dbReference type="PROSITE-ProRule" id="PRU01360"/>
    </source>
</evidence>
<dbReference type="FunFam" id="2.170.130.10:FF:000008">
    <property type="entry name" value="SusC/RagA family TonB-linked outer membrane protein"/>
    <property type="match status" value="1"/>
</dbReference>
<dbReference type="NCBIfam" id="TIGR04056">
    <property type="entry name" value="OMP_RagA_SusC"/>
    <property type="match status" value="1"/>
</dbReference>
<dbReference type="SUPFAM" id="SSF49464">
    <property type="entry name" value="Carboxypeptidase regulatory domain-like"/>
    <property type="match status" value="1"/>
</dbReference>
<proteinExistence type="inferred from homology"/>
<keyword evidence="11" id="KW-1185">Reference proteome</keyword>
<dbReference type="NCBIfam" id="TIGR04057">
    <property type="entry name" value="SusC_RagA_signa"/>
    <property type="match status" value="1"/>
</dbReference>
<reference evidence="10 11" key="1">
    <citation type="submission" date="2016-10" db="EMBL/GenBank/DDBJ databases">
        <authorList>
            <person name="de Groot N.N."/>
        </authorList>
    </citation>
    <scope>NUCLEOTIDE SEQUENCE [LARGE SCALE GENOMIC DNA]</scope>
    <source>
        <strain evidence="10 11">DSM 21039</strain>
    </source>
</reference>
<dbReference type="Gene3D" id="2.170.130.10">
    <property type="entry name" value="TonB-dependent receptor, plug domain"/>
    <property type="match status" value="1"/>
</dbReference>
<dbReference type="InterPro" id="IPR008969">
    <property type="entry name" value="CarboxyPept-like_regulatory"/>
</dbReference>
<dbReference type="AlphaFoldDB" id="A0A1H8IM28"/>
<dbReference type="InterPro" id="IPR039426">
    <property type="entry name" value="TonB-dep_rcpt-like"/>
</dbReference>
<dbReference type="GO" id="GO:0009279">
    <property type="term" value="C:cell outer membrane"/>
    <property type="evidence" value="ECO:0007669"/>
    <property type="project" value="UniProtKB-SubCell"/>
</dbReference>
<dbReference type="Gene3D" id="2.60.40.1120">
    <property type="entry name" value="Carboxypeptidase-like, regulatory domain"/>
    <property type="match status" value="1"/>
</dbReference>
<dbReference type="SUPFAM" id="SSF56935">
    <property type="entry name" value="Porins"/>
    <property type="match status" value="1"/>
</dbReference>
<keyword evidence="6 7" id="KW-0998">Cell outer membrane</keyword>
<dbReference type="Gene3D" id="2.40.170.20">
    <property type="entry name" value="TonB-dependent receptor, beta-barrel domain"/>
    <property type="match status" value="1"/>
</dbReference>